<comment type="caution">
    <text evidence="1">The sequence shown here is derived from an EMBL/GenBank/DDBJ whole genome shotgun (WGS) entry which is preliminary data.</text>
</comment>
<keyword evidence="2" id="KW-1185">Reference proteome</keyword>
<name>A0A9W7JCQ4_HIBTR</name>
<sequence>MTLRRFLPVEFVRTLGRATAHQHSESIVAEMEGKASPKRQKALNRSNNYLLEAIERAKNTGGGGGGVSRVDEDGVLRVKIVVRKQDLKQMLGMINGGGEDNCYRSSSPSSTSVEERLNLLRRKHLLRSNAVIKKSGHCWSPELQSIPEE</sequence>
<evidence type="ECO:0000313" key="1">
    <source>
        <dbReference type="EMBL" id="GMJ12682.1"/>
    </source>
</evidence>
<dbReference type="EMBL" id="BSYR01000065">
    <property type="protein sequence ID" value="GMJ12682.1"/>
    <property type="molecule type" value="Genomic_DNA"/>
</dbReference>
<gene>
    <name evidence="1" type="ORF">HRI_004937400</name>
</gene>
<dbReference type="Proteomes" id="UP001165190">
    <property type="component" value="Unassembled WGS sequence"/>
</dbReference>
<organism evidence="1 2">
    <name type="scientific">Hibiscus trionum</name>
    <name type="common">Flower of an hour</name>
    <dbReference type="NCBI Taxonomy" id="183268"/>
    <lineage>
        <taxon>Eukaryota</taxon>
        <taxon>Viridiplantae</taxon>
        <taxon>Streptophyta</taxon>
        <taxon>Embryophyta</taxon>
        <taxon>Tracheophyta</taxon>
        <taxon>Spermatophyta</taxon>
        <taxon>Magnoliopsida</taxon>
        <taxon>eudicotyledons</taxon>
        <taxon>Gunneridae</taxon>
        <taxon>Pentapetalae</taxon>
        <taxon>rosids</taxon>
        <taxon>malvids</taxon>
        <taxon>Malvales</taxon>
        <taxon>Malvaceae</taxon>
        <taxon>Malvoideae</taxon>
        <taxon>Hibiscus</taxon>
    </lineage>
</organism>
<dbReference type="OrthoDB" id="1304043at2759"/>
<accession>A0A9W7JCQ4</accession>
<protein>
    <submittedName>
        <fullName evidence="1">Uncharacterized protein</fullName>
    </submittedName>
</protein>
<proteinExistence type="predicted"/>
<dbReference type="AlphaFoldDB" id="A0A9W7JCQ4"/>
<reference evidence="1" key="1">
    <citation type="submission" date="2023-05" db="EMBL/GenBank/DDBJ databases">
        <title>Genome and transcriptome analyses reveal genes involved in the formation of fine ridges on petal epidermal cells in Hibiscus trionum.</title>
        <authorList>
            <person name="Koshimizu S."/>
            <person name="Masuda S."/>
            <person name="Ishii T."/>
            <person name="Shirasu K."/>
            <person name="Hoshino A."/>
            <person name="Arita M."/>
        </authorList>
    </citation>
    <scope>NUCLEOTIDE SEQUENCE</scope>
    <source>
        <strain evidence="1">Hamamatsu line</strain>
    </source>
</reference>
<evidence type="ECO:0000313" key="2">
    <source>
        <dbReference type="Proteomes" id="UP001165190"/>
    </source>
</evidence>